<dbReference type="RefSeq" id="WP_045531157.1">
    <property type="nucleotide sequence ID" value="NZ_AP014568.1"/>
</dbReference>
<protein>
    <submittedName>
        <fullName evidence="2">Rhodanese-related sulfurtransferase</fullName>
    </submittedName>
</protein>
<evidence type="ECO:0000259" key="1">
    <source>
        <dbReference type="PROSITE" id="PS50206"/>
    </source>
</evidence>
<dbReference type="EMBL" id="AP014568">
    <property type="protein sequence ID" value="BAO80694.1"/>
    <property type="molecule type" value="Genomic_DNA"/>
</dbReference>
<keyword evidence="3" id="KW-1185">Reference proteome</keyword>
<name>A0A060NP44_9BURK</name>
<dbReference type="InterPro" id="IPR036873">
    <property type="entry name" value="Rhodanese-like_dom_sf"/>
</dbReference>
<dbReference type="Pfam" id="PF00581">
    <property type="entry name" value="Rhodanese"/>
    <property type="match status" value="1"/>
</dbReference>
<dbReference type="STRING" id="1458425.SRAA_0840"/>
<dbReference type="OrthoDB" id="1445766at2"/>
<dbReference type="InterPro" id="IPR001763">
    <property type="entry name" value="Rhodanese-like_dom"/>
</dbReference>
<dbReference type="InterPro" id="IPR050229">
    <property type="entry name" value="GlpE_sulfurtransferase"/>
</dbReference>
<dbReference type="PROSITE" id="PS50206">
    <property type="entry name" value="RHODANESE_3"/>
    <property type="match status" value="1"/>
</dbReference>
<dbReference type="GO" id="GO:0016740">
    <property type="term" value="F:transferase activity"/>
    <property type="evidence" value="ECO:0007669"/>
    <property type="project" value="UniProtKB-KW"/>
</dbReference>
<accession>A0A060NP44</accession>
<reference evidence="2 3" key="1">
    <citation type="journal article" date="2014" name="Nat. Commun.">
        <title>Physiological and genomic features of highly alkaliphilic hydrogen-utilizing Betaproteobacteria from a continental serpentinizing site.</title>
        <authorList>
            <person name="Suzuki S."/>
            <person name="Kuenen J.G."/>
            <person name="Schipper K."/>
            <person name="van der Velde S."/>
            <person name="Ishii S."/>
            <person name="Wu A."/>
            <person name="Sorokin D.Y."/>
            <person name="Tenney A."/>
            <person name="Meng X.Y."/>
            <person name="Morrill P.L."/>
            <person name="Kamagata Y."/>
            <person name="Muyzer G."/>
            <person name="Nealson K.H."/>
        </authorList>
    </citation>
    <scope>NUCLEOTIDE SEQUENCE [LARGE SCALE GENOMIC DNA]</scope>
    <source>
        <strain evidence="2 3">A1</strain>
    </source>
</reference>
<feature type="domain" description="Rhodanese" evidence="1">
    <location>
        <begin position="45"/>
        <end position="135"/>
    </location>
</feature>
<dbReference type="PANTHER" id="PTHR43031:SF18">
    <property type="entry name" value="RHODANESE-RELATED SULFURTRANSFERASES"/>
    <property type="match status" value="1"/>
</dbReference>
<dbReference type="HOGENOM" id="CLU_089574_1_5_4"/>
<dbReference type="SMART" id="SM00450">
    <property type="entry name" value="RHOD"/>
    <property type="match status" value="1"/>
</dbReference>
<dbReference type="Proteomes" id="UP000067461">
    <property type="component" value="Chromosome"/>
</dbReference>
<dbReference type="AlphaFoldDB" id="A0A060NP44"/>
<gene>
    <name evidence="2" type="ORF">SRAA_0840</name>
</gene>
<dbReference type="Gene3D" id="3.40.250.10">
    <property type="entry name" value="Rhodanese-like domain"/>
    <property type="match status" value="1"/>
</dbReference>
<dbReference type="KEGG" id="cbaa:SRAA_0840"/>
<dbReference type="SUPFAM" id="SSF52821">
    <property type="entry name" value="Rhodanese/Cell cycle control phosphatase"/>
    <property type="match status" value="1"/>
</dbReference>
<keyword evidence="2" id="KW-0808">Transferase</keyword>
<evidence type="ECO:0000313" key="3">
    <source>
        <dbReference type="Proteomes" id="UP000067461"/>
    </source>
</evidence>
<proteinExistence type="predicted"/>
<organism evidence="2 3">
    <name type="scientific">Serpentinimonas raichei</name>
    <dbReference type="NCBI Taxonomy" id="1458425"/>
    <lineage>
        <taxon>Bacteria</taxon>
        <taxon>Pseudomonadati</taxon>
        <taxon>Pseudomonadota</taxon>
        <taxon>Betaproteobacteria</taxon>
        <taxon>Burkholderiales</taxon>
        <taxon>Comamonadaceae</taxon>
        <taxon>Serpentinimonas</taxon>
    </lineage>
</organism>
<dbReference type="CDD" id="cd00158">
    <property type="entry name" value="RHOD"/>
    <property type="match status" value="1"/>
</dbReference>
<sequence>MDFIVQNWVLVLIAVTALALLLWPMVSGGGGAGSLTPTEAVQLINREKAAVIDICSAEEYAAGHIGQAKHVPIDELEKRLAQVVKNKATPLLMVCASGVRSKRAVGVAKKLGYEKVHSLAGGLGAWRAAAMPVQKGPPGKN</sequence>
<dbReference type="PANTHER" id="PTHR43031">
    <property type="entry name" value="FAD-DEPENDENT OXIDOREDUCTASE"/>
    <property type="match status" value="1"/>
</dbReference>
<evidence type="ECO:0000313" key="2">
    <source>
        <dbReference type="EMBL" id="BAO80694.1"/>
    </source>
</evidence>